<organism evidence="2 3">
    <name type="scientific">Pristionchus mayeri</name>
    <dbReference type="NCBI Taxonomy" id="1317129"/>
    <lineage>
        <taxon>Eukaryota</taxon>
        <taxon>Metazoa</taxon>
        <taxon>Ecdysozoa</taxon>
        <taxon>Nematoda</taxon>
        <taxon>Chromadorea</taxon>
        <taxon>Rhabditida</taxon>
        <taxon>Rhabditina</taxon>
        <taxon>Diplogasteromorpha</taxon>
        <taxon>Diplogasteroidea</taxon>
        <taxon>Neodiplogasteridae</taxon>
        <taxon>Pristionchus</taxon>
    </lineage>
</organism>
<feature type="chain" id="PRO_5043039438" description="Secreted protein" evidence="1">
    <location>
        <begin position="19"/>
        <end position="118"/>
    </location>
</feature>
<dbReference type="AlphaFoldDB" id="A0AAN4ZL65"/>
<comment type="caution">
    <text evidence="2">The sequence shown here is derived from an EMBL/GenBank/DDBJ whole genome shotgun (WGS) entry which is preliminary data.</text>
</comment>
<dbReference type="Proteomes" id="UP001328107">
    <property type="component" value="Unassembled WGS sequence"/>
</dbReference>
<feature type="signal peptide" evidence="1">
    <location>
        <begin position="1"/>
        <end position="18"/>
    </location>
</feature>
<evidence type="ECO:0000313" key="2">
    <source>
        <dbReference type="EMBL" id="GMR39000.1"/>
    </source>
</evidence>
<evidence type="ECO:0000313" key="3">
    <source>
        <dbReference type="Proteomes" id="UP001328107"/>
    </source>
</evidence>
<gene>
    <name evidence="2" type="ORF">PMAYCL1PPCAC_09195</name>
</gene>
<evidence type="ECO:0000256" key="1">
    <source>
        <dbReference type="SAM" id="SignalP"/>
    </source>
</evidence>
<accession>A0AAN4ZL65</accession>
<sequence length="118" mass="12777">MSLLLLALLPSLPAAVFDFATCDFDVSRGCIDTRDCTLHHVCSTTNPPTITAPGFREMGCCLDANPRIRDFATCDWHVELGCMNSAECTWPFVCSTTNPPTITAPGVHQLGCCLDPLE</sequence>
<reference evidence="3" key="1">
    <citation type="submission" date="2022-10" db="EMBL/GenBank/DDBJ databases">
        <title>Genome assembly of Pristionchus species.</title>
        <authorList>
            <person name="Yoshida K."/>
            <person name="Sommer R.J."/>
        </authorList>
    </citation>
    <scope>NUCLEOTIDE SEQUENCE [LARGE SCALE GENOMIC DNA]</scope>
    <source>
        <strain evidence="3">RS5460</strain>
    </source>
</reference>
<name>A0AAN4ZL65_9BILA</name>
<protein>
    <recommendedName>
        <fullName evidence="4">Secreted protein</fullName>
    </recommendedName>
</protein>
<proteinExistence type="predicted"/>
<evidence type="ECO:0008006" key="4">
    <source>
        <dbReference type="Google" id="ProtNLM"/>
    </source>
</evidence>
<keyword evidence="3" id="KW-1185">Reference proteome</keyword>
<dbReference type="EMBL" id="BTRK01000002">
    <property type="protein sequence ID" value="GMR39000.1"/>
    <property type="molecule type" value="Genomic_DNA"/>
</dbReference>
<keyword evidence="1" id="KW-0732">Signal</keyword>